<feature type="domain" description="Pectinesterase inhibitor" evidence="8">
    <location>
        <begin position="37"/>
        <end position="198"/>
    </location>
</feature>
<evidence type="ECO:0000259" key="8">
    <source>
        <dbReference type="SMART" id="SM00856"/>
    </source>
</evidence>
<evidence type="ECO:0000256" key="5">
    <source>
        <dbReference type="ARBA" id="ARBA00023157"/>
    </source>
</evidence>
<evidence type="ECO:0000313" key="9">
    <source>
        <dbReference type="EMBL" id="KAK6918551.1"/>
    </source>
</evidence>
<dbReference type="SUPFAM" id="SSF101148">
    <property type="entry name" value="Plant invertase/pectin methylesterase inhibitor"/>
    <property type="match status" value="1"/>
</dbReference>
<dbReference type="EMBL" id="JBAMMX010000022">
    <property type="protein sequence ID" value="KAK6918551.1"/>
    <property type="molecule type" value="Genomic_DNA"/>
</dbReference>
<name>A0AAN8UVS5_9MAGN</name>
<reference evidence="9 10" key="1">
    <citation type="submission" date="2023-12" db="EMBL/GenBank/DDBJ databases">
        <title>A high-quality genome assembly for Dillenia turbinata (Dilleniales).</title>
        <authorList>
            <person name="Chanderbali A."/>
        </authorList>
    </citation>
    <scope>NUCLEOTIDE SEQUENCE [LARGE SCALE GENOMIC DNA]</scope>
    <source>
        <strain evidence="9">LSX21</strain>
        <tissue evidence="9">Leaf</tissue>
    </source>
</reference>
<evidence type="ECO:0000256" key="3">
    <source>
        <dbReference type="ARBA" id="ARBA00022525"/>
    </source>
</evidence>
<feature type="chain" id="PRO_5042907432" evidence="7">
    <location>
        <begin position="20"/>
        <end position="215"/>
    </location>
</feature>
<gene>
    <name evidence="9" type="ORF">RJ641_016973</name>
</gene>
<evidence type="ECO:0000256" key="6">
    <source>
        <dbReference type="ARBA" id="ARBA00038471"/>
    </source>
</evidence>
<keyword evidence="3" id="KW-0964">Secreted</keyword>
<dbReference type="CDD" id="cd15798">
    <property type="entry name" value="PMEI-like_3"/>
    <property type="match status" value="1"/>
</dbReference>
<dbReference type="InterPro" id="IPR051955">
    <property type="entry name" value="PME_Inhibitor"/>
</dbReference>
<dbReference type="Proteomes" id="UP001370490">
    <property type="component" value="Unassembled WGS sequence"/>
</dbReference>
<evidence type="ECO:0000256" key="1">
    <source>
        <dbReference type="ARBA" id="ARBA00004271"/>
    </source>
</evidence>
<dbReference type="GO" id="GO:0004857">
    <property type="term" value="F:enzyme inhibitor activity"/>
    <property type="evidence" value="ECO:0007669"/>
    <property type="project" value="InterPro"/>
</dbReference>
<dbReference type="FunFam" id="1.20.140.40:FF:000006">
    <property type="entry name" value="Pectinesterase inhibitor 3"/>
    <property type="match status" value="1"/>
</dbReference>
<dbReference type="PANTHER" id="PTHR31080:SF12">
    <property type="entry name" value="PLANT INVERTASE_PECTIN METHYLESTERASE INHIBITOR"/>
    <property type="match status" value="1"/>
</dbReference>
<keyword evidence="4 7" id="KW-0732">Signal</keyword>
<dbReference type="GO" id="GO:0048046">
    <property type="term" value="C:apoplast"/>
    <property type="evidence" value="ECO:0007669"/>
    <property type="project" value="UniProtKB-SubCell"/>
</dbReference>
<evidence type="ECO:0000256" key="2">
    <source>
        <dbReference type="ARBA" id="ARBA00022523"/>
    </source>
</evidence>
<dbReference type="InterPro" id="IPR035513">
    <property type="entry name" value="Invertase/methylesterase_inhib"/>
</dbReference>
<dbReference type="Pfam" id="PF04043">
    <property type="entry name" value="PMEI"/>
    <property type="match status" value="1"/>
</dbReference>
<proteinExistence type="inferred from homology"/>
<accession>A0AAN8UVS5</accession>
<feature type="signal peptide" evidence="7">
    <location>
        <begin position="1"/>
        <end position="19"/>
    </location>
</feature>
<evidence type="ECO:0000313" key="10">
    <source>
        <dbReference type="Proteomes" id="UP001370490"/>
    </source>
</evidence>
<evidence type="ECO:0000256" key="4">
    <source>
        <dbReference type="ARBA" id="ARBA00022729"/>
    </source>
</evidence>
<dbReference type="SMART" id="SM00856">
    <property type="entry name" value="PMEI"/>
    <property type="match status" value="1"/>
</dbReference>
<dbReference type="AlphaFoldDB" id="A0AAN8UVS5"/>
<dbReference type="NCBIfam" id="TIGR01614">
    <property type="entry name" value="PME_inhib"/>
    <property type="match status" value="1"/>
</dbReference>
<dbReference type="Gene3D" id="1.20.140.40">
    <property type="entry name" value="Invertase/pectin methylesterase inhibitor family protein"/>
    <property type="match status" value="1"/>
</dbReference>
<organism evidence="9 10">
    <name type="scientific">Dillenia turbinata</name>
    <dbReference type="NCBI Taxonomy" id="194707"/>
    <lineage>
        <taxon>Eukaryota</taxon>
        <taxon>Viridiplantae</taxon>
        <taxon>Streptophyta</taxon>
        <taxon>Embryophyta</taxon>
        <taxon>Tracheophyta</taxon>
        <taxon>Spermatophyta</taxon>
        <taxon>Magnoliopsida</taxon>
        <taxon>eudicotyledons</taxon>
        <taxon>Gunneridae</taxon>
        <taxon>Pentapetalae</taxon>
        <taxon>Dilleniales</taxon>
        <taxon>Dilleniaceae</taxon>
        <taxon>Dillenia</taxon>
    </lineage>
</organism>
<evidence type="ECO:0000256" key="7">
    <source>
        <dbReference type="SAM" id="SignalP"/>
    </source>
</evidence>
<keyword evidence="5" id="KW-1015">Disulfide bond</keyword>
<keyword evidence="10" id="KW-1185">Reference proteome</keyword>
<protein>
    <submittedName>
        <fullName evidence="9">Pectinesterase inhibitor domain</fullName>
    </submittedName>
</protein>
<comment type="caution">
    <text evidence="9">The sequence shown here is derived from an EMBL/GenBank/DDBJ whole genome shotgun (WGS) entry which is preliminary data.</text>
</comment>
<comment type="similarity">
    <text evidence="6">Belongs to the PMEI family.</text>
</comment>
<comment type="subcellular location">
    <subcellularLocation>
        <location evidence="1">Secreted</location>
        <location evidence="1">Extracellular space</location>
        <location evidence="1">Apoplast</location>
    </subcellularLocation>
</comment>
<dbReference type="PANTHER" id="PTHR31080">
    <property type="entry name" value="PECTINESTERASE INHIBITOR-LIKE"/>
    <property type="match status" value="1"/>
</dbReference>
<dbReference type="InterPro" id="IPR006501">
    <property type="entry name" value="Pectinesterase_inhib_dom"/>
</dbReference>
<sequence>MASSSLSFLLLSLTIFALAKTVEPGQARSSPAQTRNQAMDSIVASCKSTHYFSLCVESLSPRVNGPQPSPQDMAQAALSVSLDKARYARAYVTVVAGRYSKMKGRDPQMVRDCLDQINDSVYQLTVSVTELQKMGQEGNNNNFMWHCSNVRTWISAALTDQSICVSGIPGRAFGHNMKAAVKGQVTDVAKVTSNALALVNRFIAWHKAARVHTSP</sequence>
<keyword evidence="2" id="KW-0052">Apoplast</keyword>